<evidence type="ECO:0000313" key="2">
    <source>
        <dbReference type="EMBL" id="KAL2797576.1"/>
    </source>
</evidence>
<dbReference type="EMBL" id="JBFTWV010000018">
    <property type="protein sequence ID" value="KAL2797576.1"/>
    <property type="molecule type" value="Genomic_DNA"/>
</dbReference>
<evidence type="ECO:0000313" key="3">
    <source>
        <dbReference type="Proteomes" id="UP001610563"/>
    </source>
</evidence>
<accession>A0ABR4GEV2</accession>
<keyword evidence="1" id="KW-1133">Transmembrane helix</keyword>
<evidence type="ECO:0000256" key="1">
    <source>
        <dbReference type="SAM" id="Phobius"/>
    </source>
</evidence>
<name>A0ABR4GEV2_9EURO</name>
<dbReference type="Proteomes" id="UP001610563">
    <property type="component" value="Unassembled WGS sequence"/>
</dbReference>
<keyword evidence="3" id="KW-1185">Reference proteome</keyword>
<sequence length="127" mass="14807">MPSHFPTFFFFFVFGIYAWCSGAGHPRHHRIGVLILLWIIITLLSYPYLTYTSPTLHTLFYYMFCIGPDTGFYRPRRPSKDCGRKFPCRLHQTPKWGDSNMALRSLLSVTTITVRILHALLRCMTLS</sequence>
<keyword evidence="1" id="KW-0472">Membrane</keyword>
<gene>
    <name evidence="2" type="ORF">BJX66DRAFT_86567</name>
</gene>
<organism evidence="2 3">
    <name type="scientific">Aspergillus keveii</name>
    <dbReference type="NCBI Taxonomy" id="714993"/>
    <lineage>
        <taxon>Eukaryota</taxon>
        <taxon>Fungi</taxon>
        <taxon>Dikarya</taxon>
        <taxon>Ascomycota</taxon>
        <taxon>Pezizomycotina</taxon>
        <taxon>Eurotiomycetes</taxon>
        <taxon>Eurotiomycetidae</taxon>
        <taxon>Eurotiales</taxon>
        <taxon>Aspergillaceae</taxon>
        <taxon>Aspergillus</taxon>
        <taxon>Aspergillus subgen. Nidulantes</taxon>
    </lineage>
</organism>
<feature type="transmembrane region" description="Helical" evidence="1">
    <location>
        <begin position="31"/>
        <end position="49"/>
    </location>
</feature>
<comment type="caution">
    <text evidence="2">The sequence shown here is derived from an EMBL/GenBank/DDBJ whole genome shotgun (WGS) entry which is preliminary data.</text>
</comment>
<proteinExistence type="predicted"/>
<feature type="transmembrane region" description="Helical" evidence="1">
    <location>
        <begin position="6"/>
        <end position="24"/>
    </location>
</feature>
<reference evidence="2 3" key="1">
    <citation type="submission" date="2024-07" db="EMBL/GenBank/DDBJ databases">
        <title>Section-level genome sequencing and comparative genomics of Aspergillus sections Usti and Cavernicolus.</title>
        <authorList>
            <consortium name="Lawrence Berkeley National Laboratory"/>
            <person name="Nybo J.L."/>
            <person name="Vesth T.C."/>
            <person name="Theobald S."/>
            <person name="Frisvad J.C."/>
            <person name="Larsen T.O."/>
            <person name="Kjaerboelling I."/>
            <person name="Rothschild-Mancinelli K."/>
            <person name="Lyhne E.K."/>
            <person name="Kogle M.E."/>
            <person name="Barry K."/>
            <person name="Clum A."/>
            <person name="Na H."/>
            <person name="Ledsgaard L."/>
            <person name="Lin J."/>
            <person name="Lipzen A."/>
            <person name="Kuo A."/>
            <person name="Riley R."/>
            <person name="Mondo S."/>
            <person name="Labutti K."/>
            <person name="Haridas S."/>
            <person name="Pangalinan J."/>
            <person name="Salamov A.A."/>
            <person name="Simmons B.A."/>
            <person name="Magnuson J.K."/>
            <person name="Chen J."/>
            <person name="Drula E."/>
            <person name="Henrissat B."/>
            <person name="Wiebenga A."/>
            <person name="Lubbers R.J."/>
            <person name="Gomes A.C."/>
            <person name="Makela M.R."/>
            <person name="Stajich J."/>
            <person name="Grigoriev I.V."/>
            <person name="Mortensen U.H."/>
            <person name="De Vries R.P."/>
            <person name="Baker S.E."/>
            <person name="Andersen M.R."/>
        </authorList>
    </citation>
    <scope>NUCLEOTIDE SEQUENCE [LARGE SCALE GENOMIC DNA]</scope>
    <source>
        <strain evidence="2 3">CBS 209.92</strain>
    </source>
</reference>
<keyword evidence="1" id="KW-0812">Transmembrane</keyword>
<protein>
    <submittedName>
        <fullName evidence="2">Uncharacterized protein</fullName>
    </submittedName>
</protein>